<dbReference type="AlphaFoldDB" id="A0AAW0MII7"/>
<feature type="region of interest" description="Disordered" evidence="1">
    <location>
        <begin position="1"/>
        <end position="46"/>
    </location>
</feature>
<evidence type="ECO:0000256" key="1">
    <source>
        <dbReference type="SAM" id="MobiDB-lite"/>
    </source>
</evidence>
<feature type="domain" description="DUF6589" evidence="2">
    <location>
        <begin position="189"/>
        <end position="434"/>
    </location>
</feature>
<dbReference type="Pfam" id="PF20231">
    <property type="entry name" value="DUF6589"/>
    <property type="match status" value="1"/>
</dbReference>
<name>A0AAW0MII7_9GOBI</name>
<evidence type="ECO:0000313" key="3">
    <source>
        <dbReference type="EMBL" id="KAK7880512.1"/>
    </source>
</evidence>
<accession>A0AAW0MII7</accession>
<evidence type="ECO:0000259" key="2">
    <source>
        <dbReference type="Pfam" id="PF20231"/>
    </source>
</evidence>
<keyword evidence="4" id="KW-1185">Reference proteome</keyword>
<organism evidence="3 4">
    <name type="scientific">Mugilogobius chulae</name>
    <name type="common">yellowstripe goby</name>
    <dbReference type="NCBI Taxonomy" id="88201"/>
    <lineage>
        <taxon>Eukaryota</taxon>
        <taxon>Metazoa</taxon>
        <taxon>Chordata</taxon>
        <taxon>Craniata</taxon>
        <taxon>Vertebrata</taxon>
        <taxon>Euteleostomi</taxon>
        <taxon>Actinopterygii</taxon>
        <taxon>Neopterygii</taxon>
        <taxon>Teleostei</taxon>
        <taxon>Neoteleostei</taxon>
        <taxon>Acanthomorphata</taxon>
        <taxon>Gobiaria</taxon>
        <taxon>Gobiiformes</taxon>
        <taxon>Gobioidei</taxon>
        <taxon>Gobiidae</taxon>
        <taxon>Gobionellinae</taxon>
        <taxon>Mugilogobius</taxon>
    </lineage>
</organism>
<proteinExistence type="predicted"/>
<reference evidence="4" key="1">
    <citation type="submission" date="2024-04" db="EMBL/GenBank/DDBJ databases">
        <title>Salinicola lusitanus LLJ914,a marine bacterium isolated from the Okinawa Trough.</title>
        <authorList>
            <person name="Li J."/>
        </authorList>
    </citation>
    <scope>NUCLEOTIDE SEQUENCE [LARGE SCALE GENOMIC DNA]</scope>
</reference>
<protein>
    <recommendedName>
        <fullName evidence="2">DUF6589 domain-containing protein</fullName>
    </recommendedName>
</protein>
<comment type="caution">
    <text evidence="3">The sequence shown here is derived from an EMBL/GenBank/DDBJ whole genome shotgun (WGS) entry which is preliminary data.</text>
</comment>
<dbReference type="InterPro" id="IPR046496">
    <property type="entry name" value="DUF6589"/>
</dbReference>
<evidence type="ECO:0000313" key="4">
    <source>
        <dbReference type="Proteomes" id="UP001460270"/>
    </source>
</evidence>
<feature type="non-terminal residue" evidence="3">
    <location>
        <position position="1"/>
    </location>
</feature>
<sequence>WQQNEENDGSVAVIEGEPTLASPQSSLSSAKRVRVTPSKTPRVIKKPRVVSVKQTSTRRSITKVSTQYPCSKTVVTVSAQSEAEDGSASCSEECSALPFSDGTNDDTESVISTSTAMLTTLPSLPATYSIIFDNLDFYIKTHHQSSMRTNTSLHWIHHVAVEDRVQINHLSNIRPITDITNYDLACSLPGQDTQNHIRREFTVLGSRILTEHLDVFKGFDKYVVHHMPHEYSDAMAERSTDHPLGLLFKNENKTADLVDVLQYIQKEYVPMGPGGISTVLVGGDRLTEGNSRNIQWAFADGATKEDRLEGMVFMFEDWHTIRNLLQIHYKIFFKKTSAKDHGTLFANMNTLRCSNAKQGPGPAYSAYKDVMKKDTTALFLAAAMEHFGLNDVTDNPSDFISENVKTGTPEEKREWLHQKAADVVDTFVMQSHLMDTCNAATGNTDIICRKEGCGKLGVLLHTIDNCMGLTAIPPSSPNLLK</sequence>
<dbReference type="EMBL" id="JBBPFD010000086">
    <property type="protein sequence ID" value="KAK7880512.1"/>
    <property type="molecule type" value="Genomic_DNA"/>
</dbReference>
<dbReference type="Proteomes" id="UP001460270">
    <property type="component" value="Unassembled WGS sequence"/>
</dbReference>
<gene>
    <name evidence="3" type="ORF">WMY93_032854</name>
</gene>